<dbReference type="PROSITE" id="PS51257">
    <property type="entry name" value="PROKAR_LIPOPROTEIN"/>
    <property type="match status" value="1"/>
</dbReference>
<feature type="region of interest" description="Disordered" evidence="1">
    <location>
        <begin position="20"/>
        <end position="40"/>
    </location>
</feature>
<reference evidence="2 3" key="1">
    <citation type="journal article" date="2014" name="PLoS Genet.">
        <title>Phylogenetically driven sequencing of extremely halophilic archaea reveals strategies for static and dynamic osmo-response.</title>
        <authorList>
            <person name="Becker E.A."/>
            <person name="Seitzer P.M."/>
            <person name="Tritt A."/>
            <person name="Larsen D."/>
            <person name="Krusor M."/>
            <person name="Yao A.I."/>
            <person name="Wu D."/>
            <person name="Madern D."/>
            <person name="Eisen J.A."/>
            <person name="Darling A.E."/>
            <person name="Facciotti M.T."/>
        </authorList>
    </citation>
    <scope>NUCLEOTIDE SEQUENCE [LARGE SCALE GENOMIC DNA]</scope>
    <source>
        <strain evidence="2 3">JCM 10879</strain>
    </source>
</reference>
<accession>M0M7G9</accession>
<sequence length="184" mass="19498">MGERRVSRRRLLATVGASTGIGTAGCLEGEVGADDPQLGDPEPFERIELASEDGDVSVDPPVVHLVDGGTVEWTVDAGVHDVTAYHPDTHGSRQRIPADAEPWASGRLEGGDGFDRVFDGEGVYDYVSTPNDALGAAGSVVVGWPDPNGEPGLEPPGDECPPITCDVLERYNERVRDVLEEVHG</sequence>
<dbReference type="AlphaFoldDB" id="M0M7G9"/>
<protein>
    <submittedName>
        <fullName evidence="2">Halocyanin-like protein (Copper-containing protein) 2</fullName>
    </submittedName>
</protein>
<keyword evidence="3" id="KW-1185">Reference proteome</keyword>
<dbReference type="STRING" id="1227454.C446_07312"/>
<gene>
    <name evidence="2" type="ORF">C446_07312</name>
</gene>
<evidence type="ECO:0000313" key="2">
    <source>
        <dbReference type="EMBL" id="EMA40534.1"/>
    </source>
</evidence>
<dbReference type="OrthoDB" id="186995at2157"/>
<dbReference type="SUPFAM" id="SSF49503">
    <property type="entry name" value="Cupredoxins"/>
    <property type="match status" value="1"/>
</dbReference>
<organism evidence="2 3">
    <name type="scientific">Halobiforma nitratireducens JCM 10879</name>
    <dbReference type="NCBI Taxonomy" id="1227454"/>
    <lineage>
        <taxon>Archaea</taxon>
        <taxon>Methanobacteriati</taxon>
        <taxon>Methanobacteriota</taxon>
        <taxon>Stenosarchaea group</taxon>
        <taxon>Halobacteria</taxon>
        <taxon>Halobacteriales</taxon>
        <taxon>Natrialbaceae</taxon>
        <taxon>Halobiforma</taxon>
    </lineage>
</organism>
<dbReference type="eggNOG" id="arCOG02918">
    <property type="taxonomic scope" value="Archaea"/>
</dbReference>
<name>M0M7G9_9EURY</name>
<dbReference type="InterPro" id="IPR006311">
    <property type="entry name" value="TAT_signal"/>
</dbReference>
<evidence type="ECO:0000256" key="1">
    <source>
        <dbReference type="SAM" id="MobiDB-lite"/>
    </source>
</evidence>
<dbReference type="PROSITE" id="PS51318">
    <property type="entry name" value="TAT"/>
    <property type="match status" value="1"/>
</dbReference>
<dbReference type="Proteomes" id="UP000011607">
    <property type="component" value="Unassembled WGS sequence"/>
</dbReference>
<proteinExistence type="predicted"/>
<dbReference type="Gene3D" id="2.60.40.420">
    <property type="entry name" value="Cupredoxins - blue copper proteins"/>
    <property type="match status" value="1"/>
</dbReference>
<evidence type="ECO:0000313" key="3">
    <source>
        <dbReference type="Proteomes" id="UP000011607"/>
    </source>
</evidence>
<dbReference type="RefSeq" id="WP_006672400.1">
    <property type="nucleotide sequence ID" value="NZ_AOMA01000072.1"/>
</dbReference>
<dbReference type="EMBL" id="AOMA01000072">
    <property type="protein sequence ID" value="EMA40534.1"/>
    <property type="molecule type" value="Genomic_DNA"/>
</dbReference>
<comment type="caution">
    <text evidence="2">The sequence shown here is derived from an EMBL/GenBank/DDBJ whole genome shotgun (WGS) entry which is preliminary data.</text>
</comment>
<dbReference type="InterPro" id="IPR008972">
    <property type="entry name" value="Cupredoxin"/>
</dbReference>